<reference evidence="5" key="1">
    <citation type="submission" date="2017-03" db="EMBL/GenBank/DDBJ databases">
        <title>Phytopthora megakarya and P. palmivora, two closely related causual agents of cacao black pod achieved similar genome size and gene model numbers by different mechanisms.</title>
        <authorList>
            <person name="Ali S."/>
            <person name="Shao J."/>
            <person name="Larry D.J."/>
            <person name="Kronmiller B."/>
            <person name="Shen D."/>
            <person name="Strem M.D."/>
            <person name="Melnick R.L."/>
            <person name="Guiltinan M.J."/>
            <person name="Tyler B.M."/>
            <person name="Meinhardt L.W."/>
            <person name="Bailey B.A."/>
        </authorList>
    </citation>
    <scope>NUCLEOTIDE SEQUENCE [LARGE SCALE GENOMIC DNA]</scope>
    <source>
        <strain evidence="5">zdho120</strain>
    </source>
</reference>
<dbReference type="InterPro" id="IPR050951">
    <property type="entry name" value="Retrovirus_Pol_polyprotein"/>
</dbReference>
<dbReference type="InterPro" id="IPR041588">
    <property type="entry name" value="Integrase_H2C2"/>
</dbReference>
<dbReference type="GO" id="GO:0003824">
    <property type="term" value="F:catalytic activity"/>
    <property type="evidence" value="ECO:0007669"/>
    <property type="project" value="UniProtKB-KW"/>
</dbReference>
<feature type="domain" description="Integrase zinc-binding" evidence="3">
    <location>
        <begin position="205"/>
        <end position="240"/>
    </location>
</feature>
<keyword evidence="5" id="KW-1185">Reference proteome</keyword>
<organism evidence="4 5">
    <name type="scientific">Phytophthora megakarya</name>
    <dbReference type="NCBI Taxonomy" id="4795"/>
    <lineage>
        <taxon>Eukaryota</taxon>
        <taxon>Sar</taxon>
        <taxon>Stramenopiles</taxon>
        <taxon>Oomycota</taxon>
        <taxon>Peronosporomycetes</taxon>
        <taxon>Peronosporales</taxon>
        <taxon>Peronosporaceae</taxon>
        <taxon>Phytophthora</taxon>
    </lineage>
</organism>
<comment type="caution">
    <text evidence="4">The sequence shown here is derived from an EMBL/GenBank/DDBJ whole genome shotgun (WGS) entry which is preliminary data.</text>
</comment>
<accession>A0A225WFS6</accession>
<evidence type="ECO:0000313" key="4">
    <source>
        <dbReference type="EMBL" id="OWZ16372.1"/>
    </source>
</evidence>
<gene>
    <name evidence="4" type="ORF">PHMEG_0009842</name>
</gene>
<dbReference type="EMBL" id="NBNE01000944">
    <property type="protein sequence ID" value="OWZ16372.1"/>
    <property type="molecule type" value="Genomic_DNA"/>
</dbReference>
<evidence type="ECO:0000313" key="5">
    <source>
        <dbReference type="Proteomes" id="UP000198211"/>
    </source>
</evidence>
<evidence type="ECO:0000256" key="1">
    <source>
        <dbReference type="ARBA" id="ARBA00023268"/>
    </source>
</evidence>
<evidence type="ECO:0000259" key="3">
    <source>
        <dbReference type="Pfam" id="PF17921"/>
    </source>
</evidence>
<dbReference type="SUPFAM" id="SSF56672">
    <property type="entry name" value="DNA/RNA polymerases"/>
    <property type="match status" value="1"/>
</dbReference>
<dbReference type="OrthoDB" id="111859at2759"/>
<dbReference type="Gene3D" id="1.10.340.70">
    <property type="match status" value="1"/>
</dbReference>
<sequence length="248" mass="28592">MLTLLKKKDKRSAKNHFDKEQLKKFKELKRRLSDTPVLHRPHFNQPMHLRTDASKFAVGGVLFRVVDGVERRIAYTSGTYQPIFSYLPGAKNGIADALSRISDLQPEVKYFQDLSITSFDDTSFTMEISEVTADSDLIMKIKASCIKDREIQAKFAAIKRRTANLKPKGELQHLKKYRCFTESNGLHWYQNPSNDAPHVVVPNDVKLRYVIISECHDSNYGGHPGAERTYLTLVRRWYYVGFDPEVYC</sequence>
<protein>
    <submittedName>
        <fullName evidence="4">Polyprotein</fullName>
    </submittedName>
</protein>
<keyword evidence="1" id="KW-0511">Multifunctional enzyme</keyword>
<name>A0A225WFS6_9STRA</name>
<dbReference type="Pfam" id="PF17919">
    <property type="entry name" value="RT_RNaseH_2"/>
    <property type="match status" value="1"/>
</dbReference>
<dbReference type="Proteomes" id="UP000198211">
    <property type="component" value="Unassembled WGS sequence"/>
</dbReference>
<dbReference type="Pfam" id="PF17921">
    <property type="entry name" value="Integrase_H2C2"/>
    <property type="match status" value="1"/>
</dbReference>
<dbReference type="InterPro" id="IPR041577">
    <property type="entry name" value="RT_RNaseH_2"/>
</dbReference>
<dbReference type="InterPro" id="IPR043502">
    <property type="entry name" value="DNA/RNA_pol_sf"/>
</dbReference>
<proteinExistence type="predicted"/>
<feature type="domain" description="Reverse transcriptase/retrotransposon-derived protein RNase H-like" evidence="2">
    <location>
        <begin position="18"/>
        <end position="82"/>
    </location>
</feature>
<dbReference type="PANTHER" id="PTHR37984">
    <property type="entry name" value="PROTEIN CBG26694"/>
    <property type="match status" value="1"/>
</dbReference>
<dbReference type="AlphaFoldDB" id="A0A225WFS6"/>
<evidence type="ECO:0000259" key="2">
    <source>
        <dbReference type="Pfam" id="PF17919"/>
    </source>
</evidence>
<dbReference type="PANTHER" id="PTHR37984:SF5">
    <property type="entry name" value="PROTEIN NYNRIN-LIKE"/>
    <property type="match status" value="1"/>
</dbReference>